<dbReference type="Pfam" id="PF24476">
    <property type="entry name" value="DUF7580"/>
    <property type="match status" value="1"/>
</dbReference>
<evidence type="ECO:0000256" key="1">
    <source>
        <dbReference type="SAM" id="MobiDB-lite"/>
    </source>
</evidence>
<dbReference type="PANTHER" id="PTHR46082:SF6">
    <property type="entry name" value="AAA+ ATPASE DOMAIN-CONTAINING PROTEIN-RELATED"/>
    <property type="match status" value="1"/>
</dbReference>
<dbReference type="Pfam" id="PF01048">
    <property type="entry name" value="PNP_UDP_1"/>
    <property type="match status" value="1"/>
</dbReference>
<dbReference type="RefSeq" id="XP_007728651.1">
    <property type="nucleotide sequence ID" value="XM_007730461.1"/>
</dbReference>
<dbReference type="InterPro" id="IPR035994">
    <property type="entry name" value="Nucleoside_phosphorylase_sf"/>
</dbReference>
<sequence length="658" mass="72974">MLRLIYEESTMWQSSEQIVAIVKDESRVNLLKLLECRTRRSADSATAPQLTRKKKKIVAATLAVTLLRALGSRWLEKGWEADKIFFLPESKPGSTVEFETPYILCSLASELDCEAESWDAASSYSAIFAFGVLLLELELDEGISVTMEDEQEADEEYSPVYMTLLRTFQFREEDLDDQYIQQVIDSCLDFNDRVDSIQHPSFDQDLKFRAAILRYIVDPLIERLKTAHRDVLLDLLGIATQPAPSPMKAGLPSRAQNPSVPFSSSARRGSPLYRIDEVHSELSLGRSSRATTWSSPDLQTTTPSRSRDRGDFKIAIICALTLEADAVNAVFDQRWDDTEDGYGKAPRDPDAYSTGMIGRHKVVLAHMPGMGQESAASVAANCRASFKGIELALVVGICGTSPTTKAGDDIVLGDVVISKGIIPYTYGRQYPGKFVRKDSVLDNLGRPNTEIRGLLAKLKGRGHRKNLEDNIAKYLASWNTELGGIATYPGTKHDKLFDSRYRHKHQSPSSSCTTCADCTKPTDPVCEESPELSCEQLNCDETHLVRRDRLVRDEAAQSASETQQPPINPKVHFSLVASGNIVMKSGEDRDSIAHRENVIAFEMEGAGVWDVFPCLVIKGVCDYADSHKNKRWQNYAAATAAACMKAFLENWTSGTSGM</sequence>
<evidence type="ECO:0000313" key="4">
    <source>
        <dbReference type="EMBL" id="EXJ91761.1"/>
    </source>
</evidence>
<dbReference type="Gene3D" id="3.40.50.1580">
    <property type="entry name" value="Nucleoside phosphorylase domain"/>
    <property type="match status" value="1"/>
</dbReference>
<dbReference type="EMBL" id="AMGY01000001">
    <property type="protein sequence ID" value="EXJ91761.1"/>
    <property type="molecule type" value="Genomic_DNA"/>
</dbReference>
<feature type="compositionally biased region" description="Polar residues" evidence="1">
    <location>
        <begin position="286"/>
        <end position="304"/>
    </location>
</feature>
<dbReference type="OrthoDB" id="1658288at2759"/>
<evidence type="ECO:0000259" key="3">
    <source>
        <dbReference type="Pfam" id="PF24476"/>
    </source>
</evidence>
<dbReference type="HOGENOM" id="CLU_012073_0_0_1"/>
<proteinExistence type="predicted"/>
<feature type="region of interest" description="Disordered" evidence="1">
    <location>
        <begin position="286"/>
        <end position="306"/>
    </location>
</feature>
<protein>
    <submittedName>
        <fullName evidence="4">Uncharacterized protein</fullName>
    </submittedName>
</protein>
<name>W9YR61_9EURO</name>
<dbReference type="GeneID" id="19164451"/>
<comment type="caution">
    <text evidence="4">The sequence shown here is derived from an EMBL/GenBank/DDBJ whole genome shotgun (WGS) entry which is preliminary data.</text>
</comment>
<organism evidence="4 5">
    <name type="scientific">Capronia epimyces CBS 606.96</name>
    <dbReference type="NCBI Taxonomy" id="1182542"/>
    <lineage>
        <taxon>Eukaryota</taxon>
        <taxon>Fungi</taxon>
        <taxon>Dikarya</taxon>
        <taxon>Ascomycota</taxon>
        <taxon>Pezizomycotina</taxon>
        <taxon>Eurotiomycetes</taxon>
        <taxon>Chaetothyriomycetidae</taxon>
        <taxon>Chaetothyriales</taxon>
        <taxon>Herpotrichiellaceae</taxon>
        <taxon>Capronia</taxon>
    </lineage>
</organism>
<feature type="domain" description="Nucleoside phosphorylase" evidence="2">
    <location>
        <begin position="313"/>
        <end position="433"/>
    </location>
</feature>
<feature type="domain" description="DUF7580" evidence="3">
    <location>
        <begin position="2"/>
        <end position="225"/>
    </location>
</feature>
<gene>
    <name evidence="4" type="ORF">A1O3_00311</name>
</gene>
<evidence type="ECO:0000313" key="5">
    <source>
        <dbReference type="Proteomes" id="UP000019478"/>
    </source>
</evidence>
<dbReference type="GO" id="GO:0003824">
    <property type="term" value="F:catalytic activity"/>
    <property type="evidence" value="ECO:0007669"/>
    <property type="project" value="InterPro"/>
</dbReference>
<dbReference type="AlphaFoldDB" id="W9YR61"/>
<accession>W9YR61</accession>
<dbReference type="STRING" id="1182542.W9YR61"/>
<dbReference type="GO" id="GO:0009116">
    <property type="term" value="P:nucleoside metabolic process"/>
    <property type="evidence" value="ECO:0007669"/>
    <property type="project" value="InterPro"/>
</dbReference>
<dbReference type="PANTHER" id="PTHR46082">
    <property type="entry name" value="ATP/GTP-BINDING PROTEIN-RELATED"/>
    <property type="match status" value="1"/>
</dbReference>
<dbReference type="Proteomes" id="UP000019478">
    <property type="component" value="Unassembled WGS sequence"/>
</dbReference>
<dbReference type="SUPFAM" id="SSF53167">
    <property type="entry name" value="Purine and uridine phosphorylases"/>
    <property type="match status" value="1"/>
</dbReference>
<feature type="region of interest" description="Disordered" evidence="1">
    <location>
        <begin position="245"/>
        <end position="267"/>
    </location>
</feature>
<feature type="compositionally biased region" description="Polar residues" evidence="1">
    <location>
        <begin position="254"/>
        <end position="267"/>
    </location>
</feature>
<dbReference type="InterPro" id="IPR000845">
    <property type="entry name" value="Nucleoside_phosphorylase_d"/>
</dbReference>
<keyword evidence="5" id="KW-1185">Reference proteome</keyword>
<reference evidence="4 5" key="1">
    <citation type="submission" date="2013-03" db="EMBL/GenBank/DDBJ databases">
        <title>The Genome Sequence of Capronia epimyces CBS 606.96.</title>
        <authorList>
            <consortium name="The Broad Institute Genomics Platform"/>
            <person name="Cuomo C."/>
            <person name="de Hoog S."/>
            <person name="Gorbushina A."/>
            <person name="Walker B."/>
            <person name="Young S.K."/>
            <person name="Zeng Q."/>
            <person name="Gargeya S."/>
            <person name="Fitzgerald M."/>
            <person name="Haas B."/>
            <person name="Abouelleil A."/>
            <person name="Allen A.W."/>
            <person name="Alvarado L."/>
            <person name="Arachchi H.M."/>
            <person name="Berlin A.M."/>
            <person name="Chapman S.B."/>
            <person name="Gainer-Dewar J."/>
            <person name="Goldberg J."/>
            <person name="Griggs A."/>
            <person name="Gujja S."/>
            <person name="Hansen M."/>
            <person name="Howarth C."/>
            <person name="Imamovic A."/>
            <person name="Ireland A."/>
            <person name="Larimer J."/>
            <person name="McCowan C."/>
            <person name="Murphy C."/>
            <person name="Pearson M."/>
            <person name="Poon T.W."/>
            <person name="Priest M."/>
            <person name="Roberts A."/>
            <person name="Saif S."/>
            <person name="Shea T."/>
            <person name="Sisk P."/>
            <person name="Sykes S."/>
            <person name="Wortman J."/>
            <person name="Nusbaum C."/>
            <person name="Birren B."/>
        </authorList>
    </citation>
    <scope>NUCLEOTIDE SEQUENCE [LARGE SCALE GENOMIC DNA]</scope>
    <source>
        <strain evidence="4 5">CBS 606.96</strain>
    </source>
</reference>
<evidence type="ECO:0000259" key="2">
    <source>
        <dbReference type="Pfam" id="PF01048"/>
    </source>
</evidence>
<dbReference type="InterPro" id="IPR053137">
    <property type="entry name" value="NLR-like"/>
</dbReference>
<dbReference type="eggNOG" id="KOG1840">
    <property type="taxonomic scope" value="Eukaryota"/>
</dbReference>
<dbReference type="InterPro" id="IPR056002">
    <property type="entry name" value="DUF7580"/>
</dbReference>